<dbReference type="PANTHER" id="PTHR47338:SF10">
    <property type="entry name" value="TRANSCRIPTION FACTOR DOMAIN-CONTAINING PROTEIN-RELATED"/>
    <property type="match status" value="1"/>
</dbReference>
<feature type="region of interest" description="Disordered" evidence="7">
    <location>
        <begin position="62"/>
        <end position="105"/>
    </location>
</feature>
<evidence type="ECO:0000256" key="6">
    <source>
        <dbReference type="SAM" id="Coils"/>
    </source>
</evidence>
<dbReference type="InterPro" id="IPR050815">
    <property type="entry name" value="TF_fung"/>
</dbReference>
<evidence type="ECO:0000256" key="3">
    <source>
        <dbReference type="ARBA" id="ARBA00023015"/>
    </source>
</evidence>
<dbReference type="EMBL" id="LC208781">
    <property type="protein sequence ID" value="BAZ95820.1"/>
    <property type="molecule type" value="Genomic_DNA"/>
</dbReference>
<dbReference type="AlphaFoldDB" id="A0A218PFY2"/>
<name>A0A218PFY2_9PLEO</name>
<reference evidence="8" key="1">
    <citation type="submission" date="2017-01" db="EMBL/GenBank/DDBJ databases">
        <title>Biosynthetic gene cluster of curvupallides.</title>
        <authorList>
            <person name="Tsunematsu Y."/>
            <person name="Watanabe K."/>
            <person name="Yokoyama M."/>
            <person name="Yamamoto T."/>
            <person name="Kishimoto S."/>
            <person name="Hirayama Y."/>
        </authorList>
    </citation>
    <scope>NUCLEOTIDE SEQUENCE</scope>
    <source>
        <strain evidence="8">DSM 62482</strain>
    </source>
</reference>
<dbReference type="GO" id="GO:0046872">
    <property type="term" value="F:metal ion binding"/>
    <property type="evidence" value="ECO:0007669"/>
    <property type="project" value="UniProtKB-KW"/>
</dbReference>
<organism evidence="8">
    <name type="scientific">Curvularia pallescens</name>
    <dbReference type="NCBI Taxonomy" id="318706"/>
    <lineage>
        <taxon>Eukaryota</taxon>
        <taxon>Fungi</taxon>
        <taxon>Dikarya</taxon>
        <taxon>Ascomycota</taxon>
        <taxon>Pezizomycotina</taxon>
        <taxon>Dothideomycetes</taxon>
        <taxon>Pleosporomycetidae</taxon>
        <taxon>Pleosporales</taxon>
        <taxon>Pleosporineae</taxon>
        <taxon>Pleosporaceae</taxon>
        <taxon>Curvularia</taxon>
    </lineage>
</organism>
<evidence type="ECO:0000313" key="8">
    <source>
        <dbReference type="EMBL" id="BAZ95820.1"/>
    </source>
</evidence>
<comment type="subcellular location">
    <subcellularLocation>
        <location evidence="1">Nucleus</location>
    </subcellularLocation>
</comment>
<dbReference type="GO" id="GO:0005634">
    <property type="term" value="C:nucleus"/>
    <property type="evidence" value="ECO:0007669"/>
    <property type="project" value="UniProtKB-SubCell"/>
</dbReference>
<keyword evidence="2" id="KW-0479">Metal-binding</keyword>
<keyword evidence="4" id="KW-0804">Transcription</keyword>
<proteinExistence type="predicted"/>
<keyword evidence="5" id="KW-0539">Nucleus</keyword>
<dbReference type="CDD" id="cd12148">
    <property type="entry name" value="fungal_TF_MHR"/>
    <property type="match status" value="1"/>
</dbReference>
<feature type="compositionally biased region" description="Polar residues" evidence="7">
    <location>
        <begin position="63"/>
        <end position="105"/>
    </location>
</feature>
<keyword evidence="3" id="KW-0805">Transcription regulation</keyword>
<feature type="region of interest" description="Disordered" evidence="7">
    <location>
        <begin position="293"/>
        <end position="312"/>
    </location>
</feature>
<keyword evidence="6" id="KW-0175">Coiled coil</keyword>
<evidence type="ECO:0000256" key="5">
    <source>
        <dbReference type="ARBA" id="ARBA00023242"/>
    </source>
</evidence>
<evidence type="ECO:0000256" key="4">
    <source>
        <dbReference type="ARBA" id="ARBA00023163"/>
    </source>
</evidence>
<feature type="coiled-coil region" evidence="6">
    <location>
        <begin position="20"/>
        <end position="47"/>
    </location>
</feature>
<evidence type="ECO:0000256" key="2">
    <source>
        <dbReference type="ARBA" id="ARBA00022723"/>
    </source>
</evidence>
<evidence type="ECO:0000256" key="1">
    <source>
        <dbReference type="ARBA" id="ARBA00004123"/>
    </source>
</evidence>
<accession>A0A218PFY2</accession>
<dbReference type="PANTHER" id="PTHR47338">
    <property type="entry name" value="ZN(II)2CYS6 TRANSCRIPTION FACTOR (EUROFUNG)-RELATED"/>
    <property type="match status" value="1"/>
</dbReference>
<dbReference type="GO" id="GO:0000981">
    <property type="term" value="F:DNA-binding transcription factor activity, RNA polymerase II-specific"/>
    <property type="evidence" value="ECO:0007669"/>
    <property type="project" value="InterPro"/>
</dbReference>
<evidence type="ECO:0000256" key="7">
    <source>
        <dbReference type="SAM" id="MobiDB-lite"/>
    </source>
</evidence>
<sequence length="592" mass="66572">MSRRCARLNQPCSYNHSHQRRTRDAQLQQLRERLAKTEAQLALNTSAPPPLVQPQLRSEGIQPATSTGWIGTPRSVTADSYSRRSSQYQPVASQSHGPSVLGTTANNNAIEPDDVGEANIDNGLSTDVSSLDPDLFTSCDEGAESNMSFAWANQPFMALEPFDNMLLNPPESAPLNGPHEDLSQTDLLLLHERYFEFVYLSFPFINKDRFMAEKTDTHSPAISALVYAVALAGCSHFPQDHNRQLMCYKLARNYAEKCRFEAINRKLERSWLTLGRAAMLSKLLKLNEMDANETEQGIDNDERQSGPQLALPHTEDPVLLEERRRTFWGLYILQSYLRTRTGWECQLEDTKNLRINLPSPGLLRSDLEPLKMPSLLDINTEPGPEMTSYAGCVLMVELALRCFDNGKKKNELGFWDDYCALVKKTDDLFKILKRHLNAISIREDPVAFSLYLNLRATEISSHDSAIKKNEEQGLPPLMIAESQRRASAAAFQICNAVGLNLPSPWNANSDIIMLQAIFIAWPLTMALKALHRELVHGEARETVNGVVASLRLLFAALDHIEESDGHWHRSVSSVKAKLQEWDEKNSFDSLAL</sequence>
<protein>
    <submittedName>
        <fullName evidence="8">CpaN2 transcription factor</fullName>
    </submittedName>
</protein>